<organism evidence="3 5">
    <name type="scientific">Fluoribacter gormanii</name>
    <dbReference type="NCBI Taxonomy" id="464"/>
    <lineage>
        <taxon>Bacteria</taxon>
        <taxon>Pseudomonadati</taxon>
        <taxon>Pseudomonadota</taxon>
        <taxon>Gammaproteobacteria</taxon>
        <taxon>Legionellales</taxon>
        <taxon>Legionellaceae</taxon>
        <taxon>Fluoribacter</taxon>
    </lineage>
</organism>
<dbReference type="InterPro" id="IPR020051">
    <property type="entry name" value="SagB-type_dehydrogenase"/>
</dbReference>
<feature type="domain" description="Nitroreductase" evidence="1">
    <location>
        <begin position="62"/>
        <end position="237"/>
    </location>
</feature>
<dbReference type="OrthoDB" id="3723182at2"/>
<evidence type="ECO:0000259" key="1">
    <source>
        <dbReference type="Pfam" id="PF00881"/>
    </source>
</evidence>
<evidence type="ECO:0000313" key="4">
    <source>
        <dbReference type="Proteomes" id="UP000186808"/>
    </source>
</evidence>
<dbReference type="SUPFAM" id="SSF55469">
    <property type="entry name" value="FMN-dependent nitroreductase-like"/>
    <property type="match status" value="1"/>
</dbReference>
<reference evidence="3 5" key="2">
    <citation type="submission" date="2018-06" db="EMBL/GenBank/DDBJ databases">
        <authorList>
            <consortium name="Pathogen Informatics"/>
            <person name="Doyle S."/>
        </authorList>
    </citation>
    <scope>NUCLEOTIDE SEQUENCE [LARGE SCALE GENOMIC DNA]</scope>
    <source>
        <strain evidence="3 5">NCTC11401</strain>
    </source>
</reference>
<dbReference type="EMBL" id="UGGV01000001">
    <property type="protein sequence ID" value="STO26209.1"/>
    <property type="molecule type" value="Genomic_DNA"/>
</dbReference>
<dbReference type="CDD" id="cd02142">
    <property type="entry name" value="McbC_SagB-like_oxidoreductase"/>
    <property type="match status" value="1"/>
</dbReference>
<dbReference type="EMBL" id="FTNL01000007">
    <property type="protein sequence ID" value="SIR17211.1"/>
    <property type="molecule type" value="Genomic_DNA"/>
</dbReference>
<gene>
    <name evidence="3" type="ORF">NCTC11401_03061</name>
    <name evidence="2" type="ORF">SAMN05421777_107107</name>
</gene>
<dbReference type="Proteomes" id="UP000254374">
    <property type="component" value="Unassembled WGS sequence"/>
</dbReference>
<dbReference type="AlphaFoldDB" id="A0A377GN32"/>
<evidence type="ECO:0000313" key="2">
    <source>
        <dbReference type="EMBL" id="SIR17211.1"/>
    </source>
</evidence>
<proteinExistence type="predicted"/>
<dbReference type="InterPro" id="IPR029479">
    <property type="entry name" value="Nitroreductase"/>
</dbReference>
<dbReference type="STRING" id="464.Lgor_0870"/>
<evidence type="ECO:0000313" key="3">
    <source>
        <dbReference type="EMBL" id="STO26209.1"/>
    </source>
</evidence>
<dbReference type="RefSeq" id="WP_058467376.1">
    <property type="nucleotide sequence ID" value="NZ_CAAAIX010000005.1"/>
</dbReference>
<reference evidence="2 4" key="1">
    <citation type="submission" date="2017-01" db="EMBL/GenBank/DDBJ databases">
        <authorList>
            <person name="Varghese N."/>
            <person name="Submissions S."/>
        </authorList>
    </citation>
    <scope>NUCLEOTIDE SEQUENCE [LARGE SCALE GENOMIC DNA]</scope>
    <source>
        <strain evidence="2 4">ATCC 33342</strain>
    </source>
</reference>
<dbReference type="PANTHER" id="PTHR43745">
    <property type="entry name" value="NITROREDUCTASE MJ1384-RELATED"/>
    <property type="match status" value="1"/>
</dbReference>
<dbReference type="GO" id="GO:0016491">
    <property type="term" value="F:oxidoreductase activity"/>
    <property type="evidence" value="ECO:0007669"/>
    <property type="project" value="InterPro"/>
</dbReference>
<dbReference type="InterPro" id="IPR052544">
    <property type="entry name" value="Bacteriocin_Proc_Enz"/>
</dbReference>
<dbReference type="Gene3D" id="3.40.109.10">
    <property type="entry name" value="NADH Oxidase"/>
    <property type="match status" value="1"/>
</dbReference>
<dbReference type="NCBIfam" id="TIGR03605">
    <property type="entry name" value="antibiot_sagB"/>
    <property type="match status" value="1"/>
</dbReference>
<keyword evidence="4" id="KW-1185">Reference proteome</keyword>
<accession>A0A377GN32</accession>
<dbReference type="InterPro" id="IPR000415">
    <property type="entry name" value="Nitroreductase-like"/>
</dbReference>
<protein>
    <submittedName>
        <fullName evidence="2 3">SagB-type dehydrogenase domain</fullName>
    </submittedName>
</protein>
<dbReference type="PANTHER" id="PTHR43745:SF2">
    <property type="entry name" value="NITROREDUCTASE MJ1384-RELATED"/>
    <property type="match status" value="1"/>
</dbReference>
<evidence type="ECO:0000313" key="5">
    <source>
        <dbReference type="Proteomes" id="UP000254374"/>
    </source>
</evidence>
<name>A0A377GN32_9GAMM</name>
<dbReference type="Pfam" id="PF00881">
    <property type="entry name" value="Nitroreductase"/>
    <property type="match status" value="1"/>
</dbReference>
<sequence>MEFLRRKKIALLIIAILVCLCLILIPKKLSREPKITPDLTPPIERVLPSPTYSSHISIEEALKKRRSIRQYKNQAITLQQVAQLLWASQGITSNEGFRTTPSAGALYPLEVYLVARNVSNLSAGVYHYVPSKHILQKIKEGDISAQLTRAALGQSTVNSGAANIVITAVFSRTIKKYGKLGNRFVFMEAGHAAQNIYLQTVSLNLATVSIGGFDDVQVKQALGITNEEPLYILPIGKK</sequence>
<dbReference type="Proteomes" id="UP000186808">
    <property type="component" value="Unassembled WGS sequence"/>
</dbReference>